<protein>
    <submittedName>
        <fullName evidence="2">Uncharacterized protein</fullName>
    </submittedName>
</protein>
<name>A0A6A5UIJ2_9PLEO</name>
<proteinExistence type="predicted"/>
<keyword evidence="3" id="KW-1185">Reference proteome</keyword>
<evidence type="ECO:0000313" key="2">
    <source>
        <dbReference type="EMBL" id="KAF1964731.1"/>
    </source>
</evidence>
<dbReference type="Proteomes" id="UP000800036">
    <property type="component" value="Unassembled WGS sequence"/>
</dbReference>
<reference evidence="2" key="1">
    <citation type="journal article" date="2020" name="Stud. Mycol.">
        <title>101 Dothideomycetes genomes: a test case for predicting lifestyles and emergence of pathogens.</title>
        <authorList>
            <person name="Haridas S."/>
            <person name="Albert R."/>
            <person name="Binder M."/>
            <person name="Bloem J."/>
            <person name="Labutti K."/>
            <person name="Salamov A."/>
            <person name="Andreopoulos B."/>
            <person name="Baker S."/>
            <person name="Barry K."/>
            <person name="Bills G."/>
            <person name="Bluhm B."/>
            <person name="Cannon C."/>
            <person name="Castanera R."/>
            <person name="Culley D."/>
            <person name="Daum C."/>
            <person name="Ezra D."/>
            <person name="Gonzalez J."/>
            <person name="Henrissat B."/>
            <person name="Kuo A."/>
            <person name="Liang C."/>
            <person name="Lipzen A."/>
            <person name="Lutzoni F."/>
            <person name="Magnuson J."/>
            <person name="Mondo S."/>
            <person name="Nolan M."/>
            <person name="Ohm R."/>
            <person name="Pangilinan J."/>
            <person name="Park H.-J."/>
            <person name="Ramirez L."/>
            <person name="Alfaro M."/>
            <person name="Sun H."/>
            <person name="Tritt A."/>
            <person name="Yoshinaga Y."/>
            <person name="Zwiers L.-H."/>
            <person name="Turgeon B."/>
            <person name="Goodwin S."/>
            <person name="Spatafora J."/>
            <person name="Crous P."/>
            <person name="Grigoriev I."/>
        </authorList>
    </citation>
    <scope>NUCLEOTIDE SEQUENCE</scope>
    <source>
        <strain evidence="2">CBS 107.79</strain>
    </source>
</reference>
<accession>A0A6A5UIJ2</accession>
<dbReference type="AlphaFoldDB" id="A0A6A5UIJ2"/>
<organism evidence="2 3">
    <name type="scientific">Bimuria novae-zelandiae CBS 107.79</name>
    <dbReference type="NCBI Taxonomy" id="1447943"/>
    <lineage>
        <taxon>Eukaryota</taxon>
        <taxon>Fungi</taxon>
        <taxon>Dikarya</taxon>
        <taxon>Ascomycota</taxon>
        <taxon>Pezizomycotina</taxon>
        <taxon>Dothideomycetes</taxon>
        <taxon>Pleosporomycetidae</taxon>
        <taxon>Pleosporales</taxon>
        <taxon>Massarineae</taxon>
        <taxon>Didymosphaeriaceae</taxon>
        <taxon>Bimuria</taxon>
    </lineage>
</organism>
<feature type="compositionally biased region" description="Basic and acidic residues" evidence="1">
    <location>
        <begin position="83"/>
        <end position="99"/>
    </location>
</feature>
<dbReference type="EMBL" id="ML976778">
    <property type="protein sequence ID" value="KAF1964731.1"/>
    <property type="molecule type" value="Genomic_DNA"/>
</dbReference>
<gene>
    <name evidence="2" type="ORF">BU23DRAFT_51964</name>
</gene>
<evidence type="ECO:0000313" key="3">
    <source>
        <dbReference type="Proteomes" id="UP000800036"/>
    </source>
</evidence>
<feature type="region of interest" description="Disordered" evidence="1">
    <location>
        <begin position="74"/>
        <end position="99"/>
    </location>
</feature>
<evidence type="ECO:0000256" key="1">
    <source>
        <dbReference type="SAM" id="MobiDB-lite"/>
    </source>
</evidence>
<sequence>MEMSRTASPFVCPSFARIHGLTHCVCVSQPAKLIPQWVETQNTLHAQQSTPYEYCIGAPKQSSRHTLIFYLAAPSPGRKGKKGSREEESELLEREPPEHVRSRRRLRAGCALRRMKDLGASRSRDRQLLQAIITSPADMRRCSVRWRGGAPFVRCPKRCIPEKACRASLRRIGAGSLHGSRDGVGV</sequence>